<feature type="chain" id="PRO_5046143521" description="GH141-like insertion domain-containing protein" evidence="1">
    <location>
        <begin position="25"/>
        <end position="842"/>
    </location>
</feature>
<organism evidence="3 4">
    <name type="scientific">Flavobacterium limi</name>
    <dbReference type="NCBI Taxonomy" id="2045105"/>
    <lineage>
        <taxon>Bacteria</taxon>
        <taxon>Pseudomonadati</taxon>
        <taxon>Bacteroidota</taxon>
        <taxon>Flavobacteriia</taxon>
        <taxon>Flavobacteriales</taxon>
        <taxon>Flavobacteriaceae</taxon>
        <taxon>Flavobacterium</taxon>
    </lineage>
</organism>
<dbReference type="InterPro" id="IPR008000">
    <property type="entry name" value="Rham/fucose_mutarotase"/>
</dbReference>
<keyword evidence="1" id="KW-0732">Signal</keyword>
<dbReference type="SUPFAM" id="SSF51126">
    <property type="entry name" value="Pectin lyase-like"/>
    <property type="match status" value="1"/>
</dbReference>
<dbReference type="Gene3D" id="2.160.20.10">
    <property type="entry name" value="Single-stranded right-handed beta-helix, Pectin lyase-like"/>
    <property type="match status" value="2"/>
</dbReference>
<dbReference type="InterPro" id="IPR011050">
    <property type="entry name" value="Pectin_lyase_fold/virulence"/>
</dbReference>
<dbReference type="InterPro" id="IPR011008">
    <property type="entry name" value="Dimeric_a/b-barrel"/>
</dbReference>
<dbReference type="PANTHER" id="PTHR36453:SF1">
    <property type="entry name" value="RIGHT HANDED BETA HELIX DOMAIN-CONTAINING PROTEIN"/>
    <property type="match status" value="1"/>
</dbReference>
<dbReference type="InterPro" id="IPR048482">
    <property type="entry name" value="GH141_ins"/>
</dbReference>
<gene>
    <name evidence="3" type="ORF">GCM10011518_14870</name>
</gene>
<dbReference type="InterPro" id="IPR012334">
    <property type="entry name" value="Pectin_lyas_fold"/>
</dbReference>
<keyword evidence="4" id="KW-1185">Reference proteome</keyword>
<feature type="domain" description="GH141-like insertion" evidence="2">
    <location>
        <begin position="133"/>
        <end position="284"/>
    </location>
</feature>
<accession>A0ABQ1TY36</accession>
<dbReference type="Proteomes" id="UP000655016">
    <property type="component" value="Unassembled WGS sequence"/>
</dbReference>
<dbReference type="PANTHER" id="PTHR36453">
    <property type="entry name" value="SECRETED PROTEIN-RELATED"/>
    <property type="match status" value="1"/>
</dbReference>
<reference evidence="4" key="1">
    <citation type="journal article" date="2019" name="Int. J. Syst. Evol. Microbiol.">
        <title>The Global Catalogue of Microorganisms (GCM) 10K type strain sequencing project: providing services to taxonomists for standard genome sequencing and annotation.</title>
        <authorList>
            <consortium name="The Broad Institute Genomics Platform"/>
            <consortium name="The Broad Institute Genome Sequencing Center for Infectious Disease"/>
            <person name="Wu L."/>
            <person name="Ma J."/>
        </authorList>
    </citation>
    <scope>NUCLEOTIDE SEQUENCE [LARGE SCALE GENOMIC DNA]</scope>
    <source>
        <strain evidence="4">CGMCC 1.16060</strain>
    </source>
</reference>
<evidence type="ECO:0000259" key="2">
    <source>
        <dbReference type="Pfam" id="PF21231"/>
    </source>
</evidence>
<dbReference type="Pfam" id="PF05336">
    <property type="entry name" value="rhaM"/>
    <property type="match status" value="1"/>
</dbReference>
<comment type="caution">
    <text evidence="3">The sequence shown here is derived from an EMBL/GenBank/DDBJ whole genome shotgun (WGS) entry which is preliminary data.</text>
</comment>
<dbReference type="Pfam" id="PF21231">
    <property type="entry name" value="GH141_M"/>
    <property type="match status" value="1"/>
</dbReference>
<protein>
    <recommendedName>
        <fullName evidence="2">GH141-like insertion domain-containing protein</fullName>
    </recommendedName>
</protein>
<feature type="signal peptide" evidence="1">
    <location>
        <begin position="1"/>
        <end position="24"/>
    </location>
</feature>
<dbReference type="InterPro" id="IPR006626">
    <property type="entry name" value="PbH1"/>
</dbReference>
<name>A0ABQ1TY36_9FLAO</name>
<dbReference type="SMART" id="SM00710">
    <property type="entry name" value="PbH1"/>
    <property type="match status" value="4"/>
</dbReference>
<sequence>MRLNIFTKVLIIFLITICSFTSNAAEIWVSPQGKDTNAGTKASPLATVQMAVRKARELRRLKDASIKDGIRIIVMNGTYYLNEPVFIRPEDSGTADSPTTIEADQNAKPILSGGIEIKNWKKSTLAINGLKAGTIWEANAPQQAGEIINYRQLWVNGKKAVRAKSTAGTQMDRILSWDAATETCWIPFKNKSVKFEPGMEMYIVQWWAIANLRIKNIEVVKDSARLSFEQPESRIQSEHPWPAPWISKNNGNSAFYLNNGISMLNEPGEWFLDRKKAKIYYIPRKGEELNSAKVTAPVLENLVKVEGTLDTPVHHFNFKGISFQYSNWLRPSQQGHVPLQAGMYLLDAYKLKTPGTPNQANLENQGWVGRPRAAVEVNYANNTLFESCTFEHLSSTGLDLHKGTNHNIVKGNLFKDIGGNGINLGVFSEEAFEAHLPYNVKDDRVVCSDEVISDNLITNVANEDWGCLGIAAGFIKNLTIEHNEISDVAYSGISMGWGWTHTENVMRNNKILRNKIHHYAKHLHDVAGIYTLSAQADSRIEENYIDKVYNSPYAHDPFLWLYLYTDEGSQGFTIKNNWIPIQKILKNNNGPAGNIWQDNYAFVDPKIKENAGIRAPYNNLLVKELVIDEAWGLQEMPKAVAIEVIGKDLDIEKIKSTIKGFRIVGEELYQWQNHLVIYGLMNQPERTKRKLALAFPALEIKIYENPVYDFQKFERCKEAKPVSEWENIVLTANLVADEKMQKEYVDYHTTQFEKWPEIAKGFCNADFQQLQVFKNGRQLMLVISIPKGESLDKLNPKTTENNPRVNDWNVLMKKYQTGIEGAKPDETWIFLNKVKVEEKKQN</sequence>
<dbReference type="RefSeq" id="WP_163394102.1">
    <property type="nucleotide sequence ID" value="NZ_BMKP01000003.1"/>
</dbReference>
<proteinExistence type="predicted"/>
<evidence type="ECO:0000256" key="1">
    <source>
        <dbReference type="SAM" id="SignalP"/>
    </source>
</evidence>
<evidence type="ECO:0000313" key="3">
    <source>
        <dbReference type="EMBL" id="GGF06576.1"/>
    </source>
</evidence>
<dbReference type="EMBL" id="BMKP01000003">
    <property type="protein sequence ID" value="GGF06576.1"/>
    <property type="molecule type" value="Genomic_DNA"/>
</dbReference>
<dbReference type="SUPFAM" id="SSF54909">
    <property type="entry name" value="Dimeric alpha+beta barrel"/>
    <property type="match status" value="1"/>
</dbReference>
<dbReference type="Gene3D" id="3.30.70.100">
    <property type="match status" value="1"/>
</dbReference>
<evidence type="ECO:0000313" key="4">
    <source>
        <dbReference type="Proteomes" id="UP000655016"/>
    </source>
</evidence>